<dbReference type="PROSITE" id="PS51253">
    <property type="entry name" value="HTH_CENPB"/>
    <property type="match status" value="1"/>
</dbReference>
<dbReference type="Gene3D" id="1.10.10.60">
    <property type="entry name" value="Homeodomain-like"/>
    <property type="match status" value="1"/>
</dbReference>
<dbReference type="PANTHER" id="PTHR19303">
    <property type="entry name" value="TRANSPOSON"/>
    <property type="match status" value="1"/>
</dbReference>
<proteinExistence type="predicted"/>
<dbReference type="EMBL" id="BGPR01000335">
    <property type="protein sequence ID" value="GBM13877.1"/>
    <property type="molecule type" value="Genomic_DNA"/>
</dbReference>
<dbReference type="AlphaFoldDB" id="A0A4Y2DCM3"/>
<keyword evidence="5" id="KW-1185">Reference proteome</keyword>
<dbReference type="Pfam" id="PF03221">
    <property type="entry name" value="HTH_Tnp_Tc5"/>
    <property type="match status" value="1"/>
</dbReference>
<sequence length="113" mass="13526">MQEVAKGRKRKCERDLFQWFTLWRSRSLPIMDAILQAKANEFTELFEEKSFVCSNGWLDRFKKRRNIRSGKVVGETASVCSSDINHWMQNIWPDIIHNYDEKYIFNADETDLF</sequence>
<evidence type="ECO:0000256" key="1">
    <source>
        <dbReference type="ARBA" id="ARBA00004123"/>
    </source>
</evidence>
<comment type="subcellular location">
    <subcellularLocation>
        <location evidence="1">Nucleus</location>
    </subcellularLocation>
</comment>
<feature type="domain" description="HTH CENPB-type" evidence="3">
    <location>
        <begin position="1"/>
        <end position="71"/>
    </location>
</feature>
<accession>A0A4Y2DCM3</accession>
<name>A0A4Y2DCM3_ARAVE</name>
<dbReference type="SMART" id="SM00674">
    <property type="entry name" value="CENPB"/>
    <property type="match status" value="1"/>
</dbReference>
<dbReference type="Proteomes" id="UP000499080">
    <property type="component" value="Unassembled WGS sequence"/>
</dbReference>
<dbReference type="GO" id="GO:0003677">
    <property type="term" value="F:DNA binding"/>
    <property type="evidence" value="ECO:0007669"/>
    <property type="project" value="UniProtKB-KW"/>
</dbReference>
<evidence type="ECO:0000259" key="3">
    <source>
        <dbReference type="PROSITE" id="PS51253"/>
    </source>
</evidence>
<comment type="caution">
    <text evidence="4">The sequence shown here is derived from an EMBL/GenBank/DDBJ whole genome shotgun (WGS) entry which is preliminary data.</text>
</comment>
<evidence type="ECO:0000256" key="2">
    <source>
        <dbReference type="ARBA" id="ARBA00023125"/>
    </source>
</evidence>
<evidence type="ECO:0000313" key="4">
    <source>
        <dbReference type="EMBL" id="GBM13877.1"/>
    </source>
</evidence>
<gene>
    <name evidence="4" type="ORF">AVEN_44130_1</name>
</gene>
<dbReference type="InterPro" id="IPR006600">
    <property type="entry name" value="HTH_CenpB_DNA-bd_dom"/>
</dbReference>
<organism evidence="4 5">
    <name type="scientific">Araneus ventricosus</name>
    <name type="common">Orbweaver spider</name>
    <name type="synonym">Epeira ventricosa</name>
    <dbReference type="NCBI Taxonomy" id="182803"/>
    <lineage>
        <taxon>Eukaryota</taxon>
        <taxon>Metazoa</taxon>
        <taxon>Ecdysozoa</taxon>
        <taxon>Arthropoda</taxon>
        <taxon>Chelicerata</taxon>
        <taxon>Arachnida</taxon>
        <taxon>Araneae</taxon>
        <taxon>Araneomorphae</taxon>
        <taxon>Entelegynae</taxon>
        <taxon>Araneoidea</taxon>
        <taxon>Araneidae</taxon>
        <taxon>Araneus</taxon>
    </lineage>
</organism>
<reference evidence="4 5" key="1">
    <citation type="journal article" date="2019" name="Sci. Rep.">
        <title>Orb-weaving spider Araneus ventricosus genome elucidates the spidroin gene catalogue.</title>
        <authorList>
            <person name="Kono N."/>
            <person name="Nakamura H."/>
            <person name="Ohtoshi R."/>
            <person name="Moran D.A.P."/>
            <person name="Shinohara A."/>
            <person name="Yoshida Y."/>
            <person name="Fujiwara M."/>
            <person name="Mori M."/>
            <person name="Tomita M."/>
            <person name="Arakawa K."/>
        </authorList>
    </citation>
    <scope>NUCLEOTIDE SEQUENCE [LARGE SCALE GENOMIC DNA]</scope>
</reference>
<keyword evidence="2" id="KW-0238">DNA-binding</keyword>
<dbReference type="InterPro" id="IPR009057">
    <property type="entry name" value="Homeodomain-like_sf"/>
</dbReference>
<evidence type="ECO:0000313" key="5">
    <source>
        <dbReference type="Proteomes" id="UP000499080"/>
    </source>
</evidence>
<protein>
    <recommendedName>
        <fullName evidence="3">HTH CENPB-type domain-containing protein</fullName>
    </recommendedName>
</protein>
<dbReference type="GO" id="GO:0005634">
    <property type="term" value="C:nucleus"/>
    <property type="evidence" value="ECO:0007669"/>
    <property type="project" value="UniProtKB-SubCell"/>
</dbReference>
<dbReference type="SUPFAM" id="SSF46689">
    <property type="entry name" value="Homeodomain-like"/>
    <property type="match status" value="1"/>
</dbReference>
<dbReference type="PANTHER" id="PTHR19303:SF73">
    <property type="entry name" value="PROTEIN PDC2"/>
    <property type="match status" value="1"/>
</dbReference>
<dbReference type="OrthoDB" id="125347at2759"/>
<dbReference type="InterPro" id="IPR050863">
    <property type="entry name" value="CenT-Element_Derived"/>
</dbReference>